<proteinExistence type="predicted"/>
<dbReference type="EMBL" id="MK500375">
    <property type="protein sequence ID" value="QBK88099.1"/>
    <property type="molecule type" value="Genomic_DNA"/>
</dbReference>
<name>A0A481YY82_9VIRU</name>
<reference evidence="1" key="1">
    <citation type="journal article" date="2019" name="MBio">
        <title>Virus Genomes from Deep Sea Sediments Expand the Ocean Megavirome and Support Independent Origins of Viral Gigantism.</title>
        <authorList>
            <person name="Backstrom D."/>
            <person name="Yutin N."/>
            <person name="Jorgensen S.L."/>
            <person name="Dharamshi J."/>
            <person name="Homa F."/>
            <person name="Zaremba-Niedwiedzka K."/>
            <person name="Spang A."/>
            <person name="Wolf Y.I."/>
            <person name="Koonin E.V."/>
            <person name="Ettema T.J."/>
        </authorList>
    </citation>
    <scope>NUCLEOTIDE SEQUENCE</scope>
</reference>
<organism evidence="1">
    <name type="scientific">Marseillevirus LCMAC202</name>
    <dbReference type="NCBI Taxonomy" id="2506606"/>
    <lineage>
        <taxon>Viruses</taxon>
        <taxon>Varidnaviria</taxon>
        <taxon>Bamfordvirae</taxon>
        <taxon>Nucleocytoviricota</taxon>
        <taxon>Megaviricetes</taxon>
        <taxon>Pimascovirales</taxon>
        <taxon>Pimascovirales incertae sedis</taxon>
        <taxon>Marseilleviridae</taxon>
    </lineage>
</organism>
<accession>A0A481YY82</accession>
<gene>
    <name evidence="1" type="ORF">LCMAC202_04610</name>
</gene>
<evidence type="ECO:0000313" key="1">
    <source>
        <dbReference type="EMBL" id="QBK88099.1"/>
    </source>
</evidence>
<protein>
    <submittedName>
        <fullName evidence="1">Uncharacterized protein</fullName>
    </submittedName>
</protein>
<sequence>MTSKTSIKQFNNIFAHENNKTSSVILCIGGHRDSVKRANQILKNKNLKQTYLNKIIFVGKKSLAWQQLFSWDQKLPLEGIRKLYGDEFAFEKKGKYLSMIVYKNLKRNMKVRDLLMEMDKLGGNFPECGFFMSLDKIDKNTYDIVWSR</sequence>